<dbReference type="InterPro" id="IPR052337">
    <property type="entry name" value="SAT4-like"/>
</dbReference>
<keyword evidence="3 6" id="KW-1133">Transmembrane helix</keyword>
<accession>A0A9P5YCY2</accession>
<protein>
    <recommendedName>
        <fullName evidence="7">Rhodopsin domain-containing protein</fullName>
    </recommendedName>
</protein>
<organism evidence="8 9">
    <name type="scientific">Collybia nuda</name>
    <dbReference type="NCBI Taxonomy" id="64659"/>
    <lineage>
        <taxon>Eukaryota</taxon>
        <taxon>Fungi</taxon>
        <taxon>Dikarya</taxon>
        <taxon>Basidiomycota</taxon>
        <taxon>Agaricomycotina</taxon>
        <taxon>Agaricomycetes</taxon>
        <taxon>Agaricomycetidae</taxon>
        <taxon>Agaricales</taxon>
        <taxon>Tricholomatineae</taxon>
        <taxon>Clitocybaceae</taxon>
        <taxon>Collybia</taxon>
    </lineage>
</organism>
<dbReference type="EMBL" id="MU150246">
    <property type="protein sequence ID" value="KAF9465586.1"/>
    <property type="molecule type" value="Genomic_DNA"/>
</dbReference>
<dbReference type="AlphaFoldDB" id="A0A9P5YCY2"/>
<dbReference type="InterPro" id="IPR049326">
    <property type="entry name" value="Rhodopsin_dom_fungi"/>
</dbReference>
<dbReference type="Proteomes" id="UP000807353">
    <property type="component" value="Unassembled WGS sequence"/>
</dbReference>
<evidence type="ECO:0000256" key="4">
    <source>
        <dbReference type="ARBA" id="ARBA00023136"/>
    </source>
</evidence>
<feature type="transmembrane region" description="Helical" evidence="6">
    <location>
        <begin position="12"/>
        <end position="31"/>
    </location>
</feature>
<proteinExistence type="inferred from homology"/>
<feature type="transmembrane region" description="Helical" evidence="6">
    <location>
        <begin position="218"/>
        <end position="243"/>
    </location>
</feature>
<keyword evidence="2 6" id="KW-0812">Transmembrane</keyword>
<comment type="caution">
    <text evidence="8">The sequence shown here is derived from an EMBL/GenBank/DDBJ whole genome shotgun (WGS) entry which is preliminary data.</text>
</comment>
<evidence type="ECO:0000256" key="3">
    <source>
        <dbReference type="ARBA" id="ARBA00022989"/>
    </source>
</evidence>
<reference evidence="8" key="1">
    <citation type="submission" date="2020-11" db="EMBL/GenBank/DDBJ databases">
        <authorList>
            <consortium name="DOE Joint Genome Institute"/>
            <person name="Ahrendt S."/>
            <person name="Riley R."/>
            <person name="Andreopoulos W."/>
            <person name="Labutti K."/>
            <person name="Pangilinan J."/>
            <person name="Ruiz-Duenas F.J."/>
            <person name="Barrasa J.M."/>
            <person name="Sanchez-Garcia M."/>
            <person name="Camarero S."/>
            <person name="Miyauchi S."/>
            <person name="Serrano A."/>
            <person name="Linde D."/>
            <person name="Babiker R."/>
            <person name="Drula E."/>
            <person name="Ayuso-Fernandez I."/>
            <person name="Pacheco R."/>
            <person name="Padilla G."/>
            <person name="Ferreira P."/>
            <person name="Barriuso J."/>
            <person name="Kellner H."/>
            <person name="Castanera R."/>
            <person name="Alfaro M."/>
            <person name="Ramirez L."/>
            <person name="Pisabarro A.G."/>
            <person name="Kuo A."/>
            <person name="Tritt A."/>
            <person name="Lipzen A."/>
            <person name="He G."/>
            <person name="Yan M."/>
            <person name="Ng V."/>
            <person name="Cullen D."/>
            <person name="Martin F."/>
            <person name="Rosso M.-N."/>
            <person name="Henrissat B."/>
            <person name="Hibbett D."/>
            <person name="Martinez A.T."/>
            <person name="Grigoriev I.V."/>
        </authorList>
    </citation>
    <scope>NUCLEOTIDE SEQUENCE</scope>
    <source>
        <strain evidence="8">CBS 247.69</strain>
    </source>
</reference>
<keyword evidence="4 6" id="KW-0472">Membrane</keyword>
<evidence type="ECO:0000256" key="5">
    <source>
        <dbReference type="ARBA" id="ARBA00038359"/>
    </source>
</evidence>
<evidence type="ECO:0000256" key="2">
    <source>
        <dbReference type="ARBA" id="ARBA00022692"/>
    </source>
</evidence>
<evidence type="ECO:0000256" key="1">
    <source>
        <dbReference type="ARBA" id="ARBA00004141"/>
    </source>
</evidence>
<comment type="similarity">
    <text evidence="5">Belongs to the SAT4 family.</text>
</comment>
<evidence type="ECO:0000313" key="9">
    <source>
        <dbReference type="Proteomes" id="UP000807353"/>
    </source>
</evidence>
<sequence length="328" mass="36636">MLDIGDPLIQIKITSSVCSAFAIGTTIHRVVIRWGRLQADDGWALFSMFTLLIQIAGVFMHVPDPTRLSHLSRVASYYLMATSFYTIIWSARLSILFSIIRVDSSDNRKRLLKLVAVLFSVVCIVLIAQLYWVCEPQPKWKDLPSPQCTLNKQIAICQLVSDVIADSILLVVPLKLLQGVQDRQLRLRLMVIFSTCIVTTVVSLVHAVYILNHGGKKVIISALVEDCFSLIICNIPVVFTSVIRLRERHRNKTTYKSTLLKFCSRLQGRHTTVSQGDEATFVASCSMNPSLAKPCSASWNAAENLLELKTRRTELGVISTPTNSSMNV</sequence>
<feature type="transmembrane region" description="Helical" evidence="6">
    <location>
        <begin position="189"/>
        <end position="212"/>
    </location>
</feature>
<dbReference type="PANTHER" id="PTHR33048">
    <property type="entry name" value="PTH11-LIKE INTEGRAL MEMBRANE PROTEIN (AFU_ORTHOLOGUE AFUA_5G11245)"/>
    <property type="match status" value="1"/>
</dbReference>
<feature type="domain" description="Rhodopsin" evidence="7">
    <location>
        <begin position="31"/>
        <end position="240"/>
    </location>
</feature>
<feature type="transmembrane region" description="Helical" evidence="6">
    <location>
        <begin position="111"/>
        <end position="133"/>
    </location>
</feature>
<evidence type="ECO:0000313" key="8">
    <source>
        <dbReference type="EMBL" id="KAF9465586.1"/>
    </source>
</evidence>
<feature type="transmembrane region" description="Helical" evidence="6">
    <location>
        <begin position="75"/>
        <end position="99"/>
    </location>
</feature>
<evidence type="ECO:0000259" key="7">
    <source>
        <dbReference type="Pfam" id="PF20684"/>
    </source>
</evidence>
<dbReference type="PANTHER" id="PTHR33048:SF47">
    <property type="entry name" value="INTEGRAL MEMBRANE PROTEIN-RELATED"/>
    <property type="match status" value="1"/>
</dbReference>
<dbReference type="Pfam" id="PF20684">
    <property type="entry name" value="Fung_rhodopsin"/>
    <property type="match status" value="1"/>
</dbReference>
<gene>
    <name evidence="8" type="ORF">BDZ94DRAFT_1306937</name>
</gene>
<dbReference type="GO" id="GO:0016020">
    <property type="term" value="C:membrane"/>
    <property type="evidence" value="ECO:0007669"/>
    <property type="project" value="UniProtKB-SubCell"/>
</dbReference>
<name>A0A9P5YCY2_9AGAR</name>
<keyword evidence="9" id="KW-1185">Reference proteome</keyword>
<feature type="transmembrane region" description="Helical" evidence="6">
    <location>
        <begin position="43"/>
        <end position="63"/>
    </location>
</feature>
<evidence type="ECO:0000256" key="6">
    <source>
        <dbReference type="SAM" id="Phobius"/>
    </source>
</evidence>
<comment type="subcellular location">
    <subcellularLocation>
        <location evidence="1">Membrane</location>
        <topology evidence="1">Multi-pass membrane protein</topology>
    </subcellularLocation>
</comment>
<dbReference type="OrthoDB" id="444631at2759"/>